<dbReference type="GeneID" id="105850879"/>
<accession>A0ABM4BEI1</accession>
<evidence type="ECO:0000256" key="1">
    <source>
        <dbReference type="SAM" id="Coils"/>
    </source>
</evidence>
<feature type="coiled-coil region" evidence="1">
    <location>
        <begin position="320"/>
        <end position="354"/>
    </location>
</feature>
<evidence type="ECO:0000313" key="4">
    <source>
        <dbReference type="RefSeq" id="XP_065647368.1"/>
    </source>
</evidence>
<evidence type="ECO:0000256" key="2">
    <source>
        <dbReference type="SAM" id="MobiDB-lite"/>
    </source>
</evidence>
<reference evidence="3" key="1">
    <citation type="submission" date="2025-05" db="UniProtKB">
        <authorList>
            <consortium name="RefSeq"/>
        </authorList>
    </citation>
    <scope>NUCLEOTIDE SEQUENCE [LARGE SCALE GENOMIC DNA]</scope>
</reference>
<name>A0ABM4BEI1_HYDVU</name>
<organism evidence="3 4">
    <name type="scientific">Hydra vulgaris</name>
    <name type="common">Hydra</name>
    <name type="synonym">Hydra attenuata</name>
    <dbReference type="NCBI Taxonomy" id="6087"/>
    <lineage>
        <taxon>Eukaryota</taxon>
        <taxon>Metazoa</taxon>
        <taxon>Cnidaria</taxon>
        <taxon>Hydrozoa</taxon>
        <taxon>Hydroidolina</taxon>
        <taxon>Anthoathecata</taxon>
        <taxon>Aplanulata</taxon>
        <taxon>Hydridae</taxon>
        <taxon>Hydra</taxon>
    </lineage>
</organism>
<reference evidence="4" key="2">
    <citation type="submission" date="2025-08" db="UniProtKB">
        <authorList>
            <consortium name="RefSeq"/>
        </authorList>
    </citation>
    <scope>IDENTIFICATION</scope>
</reference>
<feature type="coiled-coil region" evidence="1">
    <location>
        <begin position="67"/>
        <end position="122"/>
    </location>
</feature>
<evidence type="ECO:0000313" key="3">
    <source>
        <dbReference type="Proteomes" id="UP001652625"/>
    </source>
</evidence>
<keyword evidence="3" id="KW-1185">Reference proteome</keyword>
<protein>
    <submittedName>
        <fullName evidence="4">Uncharacterized protein LOC105850879</fullName>
    </submittedName>
</protein>
<gene>
    <name evidence="4" type="primary">LOC105850879</name>
</gene>
<sequence>MSDSYRKLTSIKTGKMSLSDGYCFSKFRAKQSKLVTFKGEKKKLTIDLERQHKKTNEKFENDVKEIVNNYERRIQYLRKMIEEYETNSVKQENCLSAKNEENLTLKNQIEELEKLLKLQNNIKNPVNEFVGNDEPILKRNDVEDGGDNDGSDKDKMNNANTNSMSAKGIQDTELHKNCRKEVFKLLSEIRRQKRYYELQILKEREVMQNMLQDEKMQFEKVAFKHLNNKIEKELKKTELLCTEKKYLQNTISDIIVESAMSRIENCDINDCLCQLINCPEISKQIPDTLCIKQELAGVTSCKLIGKLFERQKDLLSQAYMEKLNQKKNKFKIQLKDLHEQLQILQKENEYLKDYYYKECIDEFMGICGEFREKLFAIENYLDNKHFILQDAELKEEE</sequence>
<dbReference type="Proteomes" id="UP001652625">
    <property type="component" value="Chromosome 02"/>
</dbReference>
<dbReference type="RefSeq" id="XP_065647368.1">
    <property type="nucleotide sequence ID" value="XM_065791296.1"/>
</dbReference>
<proteinExistence type="predicted"/>
<feature type="region of interest" description="Disordered" evidence="2">
    <location>
        <begin position="133"/>
        <end position="167"/>
    </location>
</feature>
<keyword evidence="1" id="KW-0175">Coiled coil</keyword>